<evidence type="ECO:0000313" key="1">
    <source>
        <dbReference type="EMBL" id="OAD91719.1"/>
    </source>
</evidence>
<dbReference type="EMBL" id="LXIE01000011">
    <property type="protein sequence ID" value="OAD91719.1"/>
    <property type="molecule type" value="Genomic_DNA"/>
</dbReference>
<dbReference type="SUPFAM" id="SSF54631">
    <property type="entry name" value="CBS-domain pair"/>
    <property type="match status" value="1"/>
</dbReference>
<accession>A0A1A9LEB0</accession>
<dbReference type="STRING" id="1385699.A7A78_11875"/>
<dbReference type="AlphaFoldDB" id="A0A1A9LEB0"/>
<gene>
    <name evidence="1" type="ORF">A7A78_11875</name>
</gene>
<evidence type="ECO:0000313" key="2">
    <source>
        <dbReference type="Proteomes" id="UP000077552"/>
    </source>
</evidence>
<sequence>METLNYIINDIEPFDISAKIKDVQTVFNQLTYSHVPVEKDGHYIGCVSENDAYCFDNKKLLSDFQYALEPFHVLEDTNWLDILEAFALNNSNIMPVLGVDNKYLGYYELGDIMSLFNNTPFLNETGGIIVVEKGIQDYSFSEVCQIVESNGTRIFGVFISKIENDTVQVTLKVGHTALNSIVQTFRRYNYNVISHHEEDKFLEDLKERSEYLDKYLNI</sequence>
<reference evidence="1 2" key="1">
    <citation type="submission" date="2016-05" db="EMBL/GenBank/DDBJ databases">
        <title>Genome sequencing of Vitellibacter soesokkakensis RSSK-12.</title>
        <authorList>
            <person name="Thevarajoo S."/>
            <person name="Selvaratnam C."/>
            <person name="Goh K.M."/>
            <person name="Chan K.-G."/>
            <person name="Chong C.S."/>
        </authorList>
    </citation>
    <scope>NUCLEOTIDE SEQUENCE [LARGE SCALE GENOMIC DNA]</scope>
    <source>
        <strain evidence="1 2">RSSK-12</strain>
    </source>
</reference>
<dbReference type="InterPro" id="IPR046342">
    <property type="entry name" value="CBS_dom_sf"/>
</dbReference>
<dbReference type="OrthoDB" id="1523762at2"/>
<proteinExistence type="predicted"/>
<organism evidence="1 2">
    <name type="scientific">Aequorivita soesokkakensis</name>
    <dbReference type="NCBI Taxonomy" id="1385699"/>
    <lineage>
        <taxon>Bacteria</taxon>
        <taxon>Pseudomonadati</taxon>
        <taxon>Bacteroidota</taxon>
        <taxon>Flavobacteriia</taxon>
        <taxon>Flavobacteriales</taxon>
        <taxon>Flavobacteriaceae</taxon>
        <taxon>Aequorivita</taxon>
    </lineage>
</organism>
<dbReference type="Proteomes" id="UP000077552">
    <property type="component" value="Unassembled WGS sequence"/>
</dbReference>
<keyword evidence="2" id="KW-1185">Reference proteome</keyword>
<dbReference type="Gene3D" id="3.10.580.10">
    <property type="entry name" value="CBS-domain"/>
    <property type="match status" value="1"/>
</dbReference>
<comment type="caution">
    <text evidence="1">The sequence shown here is derived from an EMBL/GenBank/DDBJ whole genome shotgun (WGS) entry which is preliminary data.</text>
</comment>
<name>A0A1A9LEB0_9FLAO</name>
<dbReference type="RefSeq" id="WP_068761566.1">
    <property type="nucleotide sequence ID" value="NZ_LXIE01000011.1"/>
</dbReference>
<protein>
    <submittedName>
        <fullName evidence="1">Acetoin utilization protein acuB</fullName>
    </submittedName>
</protein>